<protein>
    <submittedName>
        <fullName evidence="2">Uncharacterized protein</fullName>
    </submittedName>
</protein>
<comment type="caution">
    <text evidence="2">The sequence shown here is derived from an EMBL/GenBank/DDBJ whole genome shotgun (WGS) entry which is preliminary data.</text>
</comment>
<dbReference type="EMBL" id="LADJ01013030">
    <property type="protein sequence ID" value="KPJ20997.1"/>
    <property type="molecule type" value="Genomic_DNA"/>
</dbReference>
<feature type="region of interest" description="Disordered" evidence="1">
    <location>
        <begin position="1"/>
        <end position="62"/>
    </location>
</feature>
<evidence type="ECO:0000313" key="2">
    <source>
        <dbReference type="EMBL" id="KPJ20997.1"/>
    </source>
</evidence>
<accession>A0A0N1IC84</accession>
<name>A0A0N1IC84_PAPMA</name>
<feature type="compositionally biased region" description="Polar residues" evidence="1">
    <location>
        <begin position="1"/>
        <end position="41"/>
    </location>
</feature>
<gene>
    <name evidence="2" type="ORF">RR48_00244</name>
</gene>
<dbReference type="Proteomes" id="UP000053240">
    <property type="component" value="Unassembled WGS sequence"/>
</dbReference>
<evidence type="ECO:0000313" key="3">
    <source>
        <dbReference type="Proteomes" id="UP000053240"/>
    </source>
</evidence>
<feature type="compositionally biased region" description="Low complexity" evidence="1">
    <location>
        <begin position="42"/>
        <end position="53"/>
    </location>
</feature>
<organism evidence="2 3">
    <name type="scientific">Papilio machaon</name>
    <name type="common">Old World swallowtail butterfly</name>
    <dbReference type="NCBI Taxonomy" id="76193"/>
    <lineage>
        <taxon>Eukaryota</taxon>
        <taxon>Metazoa</taxon>
        <taxon>Ecdysozoa</taxon>
        <taxon>Arthropoda</taxon>
        <taxon>Hexapoda</taxon>
        <taxon>Insecta</taxon>
        <taxon>Pterygota</taxon>
        <taxon>Neoptera</taxon>
        <taxon>Endopterygota</taxon>
        <taxon>Lepidoptera</taxon>
        <taxon>Glossata</taxon>
        <taxon>Ditrysia</taxon>
        <taxon>Papilionoidea</taxon>
        <taxon>Papilionidae</taxon>
        <taxon>Papilioninae</taxon>
        <taxon>Papilio</taxon>
    </lineage>
</organism>
<dbReference type="InParanoid" id="A0A0N1IC84"/>
<keyword evidence="3" id="KW-1185">Reference proteome</keyword>
<dbReference type="STRING" id="76193.A0A0N1IC84"/>
<sequence length="101" mass="11109">MGPSSQQSIYTSNSPTDNRSSINSSDIGSRQTTGWINTVPMSTTTLSSGAGSAVGKRSNRSVKPLLKSQDTFVKDYVRKRNLILELMVTLSHYTQGKRELR</sequence>
<evidence type="ECO:0000256" key="1">
    <source>
        <dbReference type="SAM" id="MobiDB-lite"/>
    </source>
</evidence>
<proteinExistence type="predicted"/>
<reference evidence="2 3" key="1">
    <citation type="journal article" date="2015" name="Nat. Commun.">
        <title>Outbred genome sequencing and CRISPR/Cas9 gene editing in butterflies.</title>
        <authorList>
            <person name="Li X."/>
            <person name="Fan D."/>
            <person name="Zhang W."/>
            <person name="Liu G."/>
            <person name="Zhang L."/>
            <person name="Zhao L."/>
            <person name="Fang X."/>
            <person name="Chen L."/>
            <person name="Dong Y."/>
            <person name="Chen Y."/>
            <person name="Ding Y."/>
            <person name="Zhao R."/>
            <person name="Feng M."/>
            <person name="Zhu Y."/>
            <person name="Feng Y."/>
            <person name="Jiang X."/>
            <person name="Zhu D."/>
            <person name="Xiang H."/>
            <person name="Feng X."/>
            <person name="Li S."/>
            <person name="Wang J."/>
            <person name="Zhang G."/>
            <person name="Kronforst M.R."/>
            <person name="Wang W."/>
        </authorList>
    </citation>
    <scope>NUCLEOTIDE SEQUENCE [LARGE SCALE GENOMIC DNA]</scope>
    <source>
        <strain evidence="2">Ya'a_city_454_Pm</strain>
        <tissue evidence="2">Whole body</tissue>
    </source>
</reference>
<dbReference type="AlphaFoldDB" id="A0A0N1IC84"/>